<protein>
    <submittedName>
        <fullName evidence="3">Lysophospholipase, alpha-beta hydrolase superfamily</fullName>
    </submittedName>
</protein>
<name>A0A380S5Y9_FIBSU</name>
<proteinExistence type="predicted"/>
<evidence type="ECO:0000313" key="4">
    <source>
        <dbReference type="Proteomes" id="UP000255423"/>
    </source>
</evidence>
<dbReference type="PANTHER" id="PTHR11614">
    <property type="entry name" value="PHOSPHOLIPASE-RELATED"/>
    <property type="match status" value="1"/>
</dbReference>
<dbReference type="Proteomes" id="UP000255423">
    <property type="component" value="Unassembled WGS sequence"/>
</dbReference>
<gene>
    <name evidence="3" type="ORF">SAMN05661053_1711</name>
</gene>
<keyword evidence="1" id="KW-0732">Signal</keyword>
<evidence type="ECO:0000256" key="1">
    <source>
        <dbReference type="SAM" id="SignalP"/>
    </source>
</evidence>
<accession>A0A380S5Y9</accession>
<evidence type="ECO:0000259" key="2">
    <source>
        <dbReference type="Pfam" id="PF12146"/>
    </source>
</evidence>
<keyword evidence="3" id="KW-0378">Hydrolase</keyword>
<feature type="domain" description="Serine aminopeptidase S33" evidence="2">
    <location>
        <begin position="102"/>
        <end position="247"/>
    </location>
</feature>
<feature type="signal peptide" evidence="1">
    <location>
        <begin position="1"/>
        <end position="23"/>
    </location>
</feature>
<reference evidence="3 4" key="1">
    <citation type="submission" date="2017-08" db="EMBL/GenBank/DDBJ databases">
        <authorList>
            <person name="de Groot N.N."/>
        </authorList>
    </citation>
    <scope>NUCLEOTIDE SEQUENCE [LARGE SCALE GENOMIC DNA]</scope>
    <source>
        <strain evidence="3 4">HM2</strain>
    </source>
</reference>
<dbReference type="AlphaFoldDB" id="A0A380S5Y9"/>
<dbReference type="GO" id="GO:0016787">
    <property type="term" value="F:hydrolase activity"/>
    <property type="evidence" value="ECO:0007669"/>
    <property type="project" value="UniProtKB-KW"/>
</dbReference>
<dbReference type="EMBL" id="UHJL01000002">
    <property type="protein sequence ID" value="SUQ24314.1"/>
    <property type="molecule type" value="Genomic_DNA"/>
</dbReference>
<dbReference type="Gene3D" id="3.40.50.1820">
    <property type="entry name" value="alpha/beta hydrolase"/>
    <property type="match status" value="1"/>
</dbReference>
<dbReference type="InterPro" id="IPR022742">
    <property type="entry name" value="Hydrolase_4"/>
</dbReference>
<dbReference type="InterPro" id="IPR029058">
    <property type="entry name" value="AB_hydrolase_fold"/>
</dbReference>
<organism evidence="3 4">
    <name type="scientific">Fibrobacter succinogenes</name>
    <name type="common">Bacteroides succinogenes</name>
    <dbReference type="NCBI Taxonomy" id="833"/>
    <lineage>
        <taxon>Bacteria</taxon>
        <taxon>Pseudomonadati</taxon>
        <taxon>Fibrobacterota</taxon>
        <taxon>Fibrobacteria</taxon>
        <taxon>Fibrobacterales</taxon>
        <taxon>Fibrobacteraceae</taxon>
        <taxon>Fibrobacter</taxon>
    </lineage>
</organism>
<evidence type="ECO:0000313" key="3">
    <source>
        <dbReference type="EMBL" id="SUQ24314.1"/>
    </source>
</evidence>
<sequence>MNKLKSFVVAASAVLLFTTSANACLAACKEKKRDEAYSNQLSSATLQTIIDNALPLKAVDPELGEPYQVYPIDVKPYDKDFHATLIEYPYGSSPRAVAHEPKPRGIILYVHGYNDYFFQEELAEKSDSAGFAFFAIDLHYNGRSYSEGEPRSDMRSVKEYYAELDAAVALSKKIASKGSNAKLPFVILGHSQGGLITSNYLNERNSEDFAALVLNSPFLDYKNSWFVRNVAFPVFSDIALLLPDAPAPKQEAPKYNISLLKSEKGEWEFNRELKSDEWPQQYFGYLRATTRGIKWIHAGMQIKAPVLMMRSGCTVNTVKWDDDYMRCDCMLDVNLLEKWAPKLGNDVTTVTITDGMHDLFLSRKEVRDNAYRTMFEFLDGAVLRKQIVVAQNF</sequence>
<feature type="chain" id="PRO_5016937562" evidence="1">
    <location>
        <begin position="24"/>
        <end position="393"/>
    </location>
</feature>
<dbReference type="RefSeq" id="WP_258285833.1">
    <property type="nucleotide sequence ID" value="NZ_UHJL01000002.1"/>
</dbReference>
<dbReference type="Pfam" id="PF12146">
    <property type="entry name" value="Hydrolase_4"/>
    <property type="match status" value="1"/>
</dbReference>
<dbReference type="SUPFAM" id="SSF53474">
    <property type="entry name" value="alpha/beta-Hydrolases"/>
    <property type="match status" value="1"/>
</dbReference>
<dbReference type="InterPro" id="IPR051044">
    <property type="entry name" value="MAG_DAG_Lipase"/>
</dbReference>